<dbReference type="Pfam" id="PF00573">
    <property type="entry name" value="Ribosomal_L4"/>
    <property type="match status" value="1"/>
</dbReference>
<dbReference type="STRING" id="114155.A0A4Q9Q8G5"/>
<sequence>MLSAIRRALGQTPQLARRHLSTAVPSAAHSTAAEHLANQGLRETAHASSSLLAPNASGVSPVSFAGVRPLYLSMSSLIRPEENVDPSDELVELDPDVFAHPIRRDILHLCVVHYLDCQRQGSASTKTRGEVRGSGRKIRPQKGSGRARLGDGQSPMLRGGGVAFGPKPRDFATKLNRKVIAMGMRVALSARVKENSLGVVRSLEWPGTKTRELDQRIQELGWRRTLFVTGHEEIPDGLWRAGANLTGVDMVTAEDLDVYHTLKWPRLVLDLEAVEWFEQALGRPKGVAHREYKP</sequence>
<accession>A0A4Q9Q8G5</accession>
<dbReference type="GO" id="GO:0005840">
    <property type="term" value="C:ribosome"/>
    <property type="evidence" value="ECO:0007669"/>
    <property type="project" value="UniProtKB-KW"/>
</dbReference>
<proteinExistence type="inferred from homology"/>
<evidence type="ECO:0000256" key="3">
    <source>
        <dbReference type="ARBA" id="ARBA00023274"/>
    </source>
</evidence>
<evidence type="ECO:0000256" key="5">
    <source>
        <dbReference type="SAM" id="MobiDB-lite"/>
    </source>
</evidence>
<keyword evidence="3" id="KW-0687">Ribonucleoprotein</keyword>
<dbReference type="GO" id="GO:1990904">
    <property type="term" value="C:ribonucleoprotein complex"/>
    <property type="evidence" value="ECO:0007669"/>
    <property type="project" value="UniProtKB-KW"/>
</dbReference>
<dbReference type="PANTHER" id="PTHR10746">
    <property type="entry name" value="50S RIBOSOMAL PROTEIN L4"/>
    <property type="match status" value="1"/>
</dbReference>
<reference evidence="6 7" key="1">
    <citation type="submission" date="2019-01" db="EMBL/GenBank/DDBJ databases">
        <title>Draft genome sequences of three monokaryotic isolates of the white-rot basidiomycete fungus Dichomitus squalens.</title>
        <authorList>
            <consortium name="DOE Joint Genome Institute"/>
            <person name="Lopez S.C."/>
            <person name="Andreopoulos B."/>
            <person name="Pangilinan J."/>
            <person name="Lipzen A."/>
            <person name="Riley R."/>
            <person name="Ahrendt S."/>
            <person name="Ng V."/>
            <person name="Barry K."/>
            <person name="Daum C."/>
            <person name="Grigoriev I.V."/>
            <person name="Hilden K.S."/>
            <person name="Makela M.R."/>
            <person name="de Vries R.P."/>
        </authorList>
    </citation>
    <scope>NUCLEOTIDE SEQUENCE [LARGE SCALE GENOMIC DNA]</scope>
    <source>
        <strain evidence="6 7">CBS 464.89</strain>
    </source>
</reference>
<dbReference type="EMBL" id="ML145088">
    <property type="protein sequence ID" value="TBU63853.1"/>
    <property type="molecule type" value="Genomic_DNA"/>
</dbReference>
<dbReference type="SUPFAM" id="SSF52166">
    <property type="entry name" value="Ribosomal protein L4"/>
    <property type="match status" value="1"/>
</dbReference>
<feature type="region of interest" description="Disordered" evidence="5">
    <location>
        <begin position="125"/>
        <end position="163"/>
    </location>
</feature>
<dbReference type="Proteomes" id="UP000292082">
    <property type="component" value="Unassembled WGS sequence"/>
</dbReference>
<dbReference type="HAMAP" id="MF_01328_B">
    <property type="entry name" value="Ribosomal_uL4_B"/>
    <property type="match status" value="1"/>
</dbReference>
<evidence type="ECO:0000313" key="6">
    <source>
        <dbReference type="EMBL" id="TBU63853.1"/>
    </source>
</evidence>
<name>A0A4Q9Q8G5_9APHY</name>
<dbReference type="PANTHER" id="PTHR10746:SF6">
    <property type="entry name" value="LARGE RIBOSOMAL SUBUNIT PROTEIN UL4M"/>
    <property type="match status" value="1"/>
</dbReference>
<dbReference type="InterPro" id="IPR013005">
    <property type="entry name" value="Ribosomal_uL4-like"/>
</dbReference>
<dbReference type="InterPro" id="IPR002136">
    <property type="entry name" value="Ribosomal_uL4"/>
</dbReference>
<dbReference type="InterPro" id="IPR023574">
    <property type="entry name" value="Ribosomal_uL4_dom_sf"/>
</dbReference>
<keyword evidence="2 6" id="KW-0689">Ribosomal protein</keyword>
<dbReference type="GO" id="GO:0006412">
    <property type="term" value="P:translation"/>
    <property type="evidence" value="ECO:0007669"/>
    <property type="project" value="InterPro"/>
</dbReference>
<organism evidence="6 7">
    <name type="scientific">Dichomitus squalens</name>
    <dbReference type="NCBI Taxonomy" id="114155"/>
    <lineage>
        <taxon>Eukaryota</taxon>
        <taxon>Fungi</taxon>
        <taxon>Dikarya</taxon>
        <taxon>Basidiomycota</taxon>
        <taxon>Agaricomycotina</taxon>
        <taxon>Agaricomycetes</taxon>
        <taxon>Polyporales</taxon>
        <taxon>Polyporaceae</taxon>
        <taxon>Dichomitus</taxon>
    </lineage>
</organism>
<protein>
    <recommendedName>
        <fullName evidence="4">Large ribosomal subunit protein uL4m</fullName>
    </recommendedName>
</protein>
<evidence type="ECO:0000256" key="1">
    <source>
        <dbReference type="ARBA" id="ARBA00010528"/>
    </source>
</evidence>
<keyword evidence="7" id="KW-1185">Reference proteome</keyword>
<evidence type="ECO:0000313" key="7">
    <source>
        <dbReference type="Proteomes" id="UP000292082"/>
    </source>
</evidence>
<evidence type="ECO:0000256" key="4">
    <source>
        <dbReference type="ARBA" id="ARBA00040565"/>
    </source>
</evidence>
<comment type="similarity">
    <text evidence="1">Belongs to the universal ribosomal protein uL4 family.</text>
</comment>
<dbReference type="NCBIfam" id="TIGR03953">
    <property type="entry name" value="rplD_bact"/>
    <property type="match status" value="1"/>
</dbReference>
<dbReference type="GO" id="GO:0003735">
    <property type="term" value="F:structural constituent of ribosome"/>
    <property type="evidence" value="ECO:0007669"/>
    <property type="project" value="InterPro"/>
</dbReference>
<gene>
    <name evidence="6" type="ORF">BD310DRAFT_869089</name>
</gene>
<dbReference type="Gene3D" id="3.40.1370.10">
    <property type="match status" value="1"/>
</dbReference>
<evidence type="ECO:0000256" key="2">
    <source>
        <dbReference type="ARBA" id="ARBA00022980"/>
    </source>
</evidence>
<dbReference type="AlphaFoldDB" id="A0A4Q9Q8G5"/>